<dbReference type="InterPro" id="IPR035959">
    <property type="entry name" value="RutC-like_sf"/>
</dbReference>
<comment type="caution">
    <text evidence="1">The sequence shown here is derived from an EMBL/GenBank/DDBJ whole genome shotgun (WGS) entry which is preliminary data.</text>
</comment>
<dbReference type="InterPro" id="IPR006175">
    <property type="entry name" value="YjgF/YER057c/UK114"/>
</dbReference>
<sequence>MDSGRIEHPTAAQQHVTAGPYSPVLMITPGPIAVISGQAALDLEGNLIGETITDQTHKTIENCRAQLAHAGCDLDDVFKVNVFLADLNEWSQFNEVYKRYFTSPMPVRTAIGCALRRSYKVELEMWAAIPQTTLVQGRSQHLE</sequence>
<gene>
    <name evidence="1" type="ORF">OEG84_03635</name>
</gene>
<dbReference type="Proteomes" id="UP001073227">
    <property type="component" value="Unassembled WGS sequence"/>
</dbReference>
<name>A0ABT3Z4Y3_9HYPH</name>
<dbReference type="PANTHER" id="PTHR11803:SF39">
    <property type="entry name" value="2-IMINOBUTANOATE_2-IMINOPROPANOATE DEAMINASE"/>
    <property type="match status" value="1"/>
</dbReference>
<keyword evidence="2" id="KW-1185">Reference proteome</keyword>
<dbReference type="CDD" id="cd00448">
    <property type="entry name" value="YjgF_YER057c_UK114_family"/>
    <property type="match status" value="1"/>
</dbReference>
<reference evidence="1" key="1">
    <citation type="submission" date="2022-10" db="EMBL/GenBank/DDBJ databases">
        <title>Hoeflea sp. G2-23, isolated from marine algae.</title>
        <authorList>
            <person name="Kristyanto S."/>
            <person name="Kim J.M."/>
            <person name="Jeon C.O."/>
        </authorList>
    </citation>
    <scope>NUCLEOTIDE SEQUENCE</scope>
    <source>
        <strain evidence="1">G2-23</strain>
    </source>
</reference>
<dbReference type="PANTHER" id="PTHR11803">
    <property type="entry name" value="2-IMINOBUTANOATE/2-IMINOPROPANOATE DEAMINASE RIDA"/>
    <property type="match status" value="1"/>
</dbReference>
<evidence type="ECO:0000313" key="1">
    <source>
        <dbReference type="EMBL" id="MCY0146829.1"/>
    </source>
</evidence>
<dbReference type="SUPFAM" id="SSF55298">
    <property type="entry name" value="YjgF-like"/>
    <property type="match status" value="1"/>
</dbReference>
<proteinExistence type="predicted"/>
<dbReference type="EMBL" id="JAOVZR010000001">
    <property type="protein sequence ID" value="MCY0146829.1"/>
    <property type="molecule type" value="Genomic_DNA"/>
</dbReference>
<accession>A0ABT3Z4Y3</accession>
<evidence type="ECO:0000313" key="2">
    <source>
        <dbReference type="Proteomes" id="UP001073227"/>
    </source>
</evidence>
<protein>
    <submittedName>
        <fullName evidence="1">RidA family protein</fullName>
    </submittedName>
</protein>
<dbReference type="Gene3D" id="3.30.1330.40">
    <property type="entry name" value="RutC-like"/>
    <property type="match status" value="1"/>
</dbReference>
<dbReference type="RefSeq" id="WP_267652469.1">
    <property type="nucleotide sequence ID" value="NZ_JAOVZR010000001.1"/>
</dbReference>
<organism evidence="1 2">
    <name type="scientific">Hoeflea algicola</name>
    <dbReference type="NCBI Taxonomy" id="2983763"/>
    <lineage>
        <taxon>Bacteria</taxon>
        <taxon>Pseudomonadati</taxon>
        <taxon>Pseudomonadota</taxon>
        <taxon>Alphaproteobacteria</taxon>
        <taxon>Hyphomicrobiales</taxon>
        <taxon>Rhizobiaceae</taxon>
        <taxon>Hoeflea</taxon>
    </lineage>
</organism>
<dbReference type="Pfam" id="PF01042">
    <property type="entry name" value="Ribonuc_L-PSP"/>
    <property type="match status" value="1"/>
</dbReference>